<proteinExistence type="predicted"/>
<dbReference type="Proteomes" id="UP000317243">
    <property type="component" value="Unassembled WGS sequence"/>
</dbReference>
<dbReference type="EMBL" id="SIHI01000015">
    <property type="protein sequence ID" value="TWT50031.1"/>
    <property type="molecule type" value="Genomic_DNA"/>
</dbReference>
<accession>A0A5C5WJ36</accession>
<organism evidence="3 4">
    <name type="scientific">Thalassoglobus neptunius</name>
    <dbReference type="NCBI Taxonomy" id="1938619"/>
    <lineage>
        <taxon>Bacteria</taxon>
        <taxon>Pseudomonadati</taxon>
        <taxon>Planctomycetota</taxon>
        <taxon>Planctomycetia</taxon>
        <taxon>Planctomycetales</taxon>
        <taxon>Planctomycetaceae</taxon>
        <taxon>Thalassoglobus</taxon>
    </lineage>
</organism>
<feature type="domain" description="Glycoside hydrolase family 38 N-terminal" evidence="1">
    <location>
        <begin position="231"/>
        <end position="346"/>
    </location>
</feature>
<evidence type="ECO:0000259" key="1">
    <source>
        <dbReference type="Pfam" id="PF01074"/>
    </source>
</evidence>
<dbReference type="PANTHER" id="PTHR46017:SF1">
    <property type="entry name" value="ALPHA-MANNOSIDASE 2C1"/>
    <property type="match status" value="1"/>
</dbReference>
<dbReference type="Gene3D" id="3.20.110.20">
    <property type="match status" value="1"/>
</dbReference>
<reference evidence="3 4" key="1">
    <citation type="submission" date="2019-02" db="EMBL/GenBank/DDBJ databases">
        <title>Deep-cultivation of Planctomycetes and their phenomic and genomic characterization uncovers novel biology.</title>
        <authorList>
            <person name="Wiegand S."/>
            <person name="Jogler M."/>
            <person name="Boedeker C."/>
            <person name="Pinto D."/>
            <person name="Vollmers J."/>
            <person name="Rivas-Marin E."/>
            <person name="Kohn T."/>
            <person name="Peeters S.H."/>
            <person name="Heuer A."/>
            <person name="Rast P."/>
            <person name="Oberbeckmann S."/>
            <person name="Bunk B."/>
            <person name="Jeske O."/>
            <person name="Meyerdierks A."/>
            <person name="Storesund J.E."/>
            <person name="Kallscheuer N."/>
            <person name="Luecker S."/>
            <person name="Lage O.M."/>
            <person name="Pohl T."/>
            <person name="Merkel B.J."/>
            <person name="Hornburger P."/>
            <person name="Mueller R.-W."/>
            <person name="Bruemmer F."/>
            <person name="Labrenz M."/>
            <person name="Spormann A.M."/>
            <person name="Op Den Camp H."/>
            <person name="Overmann J."/>
            <person name="Amann R."/>
            <person name="Jetten M.S.M."/>
            <person name="Mascher T."/>
            <person name="Medema M.H."/>
            <person name="Devos D.P."/>
            <person name="Kaster A.-K."/>
            <person name="Ovreas L."/>
            <person name="Rohde M."/>
            <person name="Galperin M.Y."/>
            <person name="Jogler C."/>
        </authorList>
    </citation>
    <scope>NUCLEOTIDE SEQUENCE [LARGE SCALE GENOMIC DNA]</scope>
    <source>
        <strain evidence="3 4">KOR42</strain>
    </source>
</reference>
<dbReference type="InterPro" id="IPR000602">
    <property type="entry name" value="Glyco_hydro_38_N"/>
</dbReference>
<name>A0A5C5WJ36_9PLAN</name>
<gene>
    <name evidence="3" type="ORF">KOR42_37150</name>
</gene>
<dbReference type="InterPro" id="IPR011330">
    <property type="entry name" value="Glyco_hydro/deAcase_b/a-brl"/>
</dbReference>
<dbReference type="GO" id="GO:0006013">
    <property type="term" value="P:mannose metabolic process"/>
    <property type="evidence" value="ECO:0007669"/>
    <property type="project" value="InterPro"/>
</dbReference>
<evidence type="ECO:0000313" key="3">
    <source>
        <dbReference type="EMBL" id="TWT50031.1"/>
    </source>
</evidence>
<keyword evidence="4" id="KW-1185">Reference proteome</keyword>
<dbReference type="InterPro" id="IPR041147">
    <property type="entry name" value="GH38_C"/>
</dbReference>
<dbReference type="PANTHER" id="PTHR46017">
    <property type="entry name" value="ALPHA-MANNOSIDASE 2C1"/>
    <property type="match status" value="1"/>
</dbReference>
<dbReference type="Pfam" id="PF01074">
    <property type="entry name" value="Glyco_hydro_38N"/>
    <property type="match status" value="1"/>
</dbReference>
<protein>
    <submittedName>
        <fullName evidence="3">Uncharacterized protein</fullName>
    </submittedName>
</protein>
<dbReference type="GO" id="GO:0004559">
    <property type="term" value="F:alpha-mannosidase activity"/>
    <property type="evidence" value="ECO:0007669"/>
    <property type="project" value="InterPro"/>
</dbReference>
<evidence type="ECO:0000313" key="4">
    <source>
        <dbReference type="Proteomes" id="UP000317243"/>
    </source>
</evidence>
<sequence>MKYQELIVLIPCHSLEDFPTELGEEAAASLLNGFSILWHPQLLASSGTIPKWQRSDDTLPIGPDHLIVVPTPCDEWVPTTWVERARREGAVVISGESDRETMLHQALSPLELEQAVDSDLVADFLALGTIHLQIELLTRHMRNFSHIEEVHLKKEALAAAQAAVAHDMEATRKHLKHCFEMLLECRERFYPVDCFLIDLCLVNPDFAGSELQELSQQSVPVNLLASGSEWRTIADANSDLIESLKEGVKKDRVELLGGELEELPSPLMSLDATLWQFESGRAVFQELFGTMPTTWARKRFGIGCHLPQILDRYGYRGALHVVIDDGIYPDEEQTKLRWEGCDGTAIDAFSRIPLAADSASSFLRFAIRMSESMDYDHTAAVALARWPKLRSPWMNDLRRAQEYAPVLGKFTTFTDFFSTSDSPGRLSDFRASGYFTLDLIQSVAREQENPISRWTQYWTRWRKFENLDWCQQISQLLTKGLNSLPQVSALEAPIESAHPEAAPEAIQAANEALDAAKQNVSEEMKRLFTSQGKSGAGLLIVNPASFARKSLIRWVNGVPGESESIIEKQIQNDSASATVKLPPCGFVWLSASNDNTETQPGKTPMAEGLILRNEQFEVHLSDVTGGVAAVRTYRRSPNRLSQQIAYRFPHERSVVTGEGEDREILKTYYSNMVLRDSKVISAGPLIGEIETSGELLDPQTQESIAAFTQRTRVVRGRPNVDIRFKLNLHKVPDGDPWTNYLACRFAWMHSSASLTASMQQGAHAADKLRIEAPHYLEIADDDYRTTILTPGLPFHRMTGDRMLDTLLVTQGETCRDFEFSIAIDQKFPMKSAVDAFQEPIVIPVDSCPPQGEQQGWLFHIGAPNVLLTRILPHRSDETTNSFIIRLLETEGRPKSFPLRCFQTPAKATQVDFLGKSIHTLKVHDDEVHVEIAPYEICDIELTF</sequence>
<feature type="domain" description="Glycosyl hydrolases family 38 C-terminal" evidence="2">
    <location>
        <begin position="877"/>
        <end position="936"/>
    </location>
</feature>
<dbReference type="GO" id="GO:0009313">
    <property type="term" value="P:oligosaccharide catabolic process"/>
    <property type="evidence" value="ECO:0007669"/>
    <property type="project" value="TreeGrafter"/>
</dbReference>
<dbReference type="AlphaFoldDB" id="A0A5C5WJ36"/>
<dbReference type="SUPFAM" id="SSF88713">
    <property type="entry name" value="Glycoside hydrolase/deacetylase"/>
    <property type="match status" value="1"/>
</dbReference>
<dbReference type="Pfam" id="PF17677">
    <property type="entry name" value="Glyco_hydro38C2"/>
    <property type="match status" value="1"/>
</dbReference>
<dbReference type="RefSeq" id="WP_146511149.1">
    <property type="nucleotide sequence ID" value="NZ_SIHI01000015.1"/>
</dbReference>
<evidence type="ECO:0000259" key="2">
    <source>
        <dbReference type="Pfam" id="PF17677"/>
    </source>
</evidence>
<comment type="caution">
    <text evidence="3">The sequence shown here is derived from an EMBL/GenBank/DDBJ whole genome shotgun (WGS) entry which is preliminary data.</text>
</comment>
<dbReference type="OrthoDB" id="222074at2"/>